<dbReference type="EMBL" id="VSSQ01022117">
    <property type="protein sequence ID" value="MPM68194.1"/>
    <property type="molecule type" value="Genomic_DNA"/>
</dbReference>
<feature type="compositionally biased region" description="Basic and acidic residues" evidence="1">
    <location>
        <begin position="12"/>
        <end position="27"/>
    </location>
</feature>
<organism evidence="2">
    <name type="scientific">bioreactor metagenome</name>
    <dbReference type="NCBI Taxonomy" id="1076179"/>
    <lineage>
        <taxon>unclassified sequences</taxon>
        <taxon>metagenomes</taxon>
        <taxon>ecological metagenomes</taxon>
    </lineage>
</organism>
<name>A0A645C2J4_9ZZZZ</name>
<dbReference type="AlphaFoldDB" id="A0A645C2J4"/>
<sequence>MRRRPHVIGRGGHREHVTQDHHQDHQHGRQNRAARDDEADEQEQHLNHLVNYRPQGECQDALEGGPALFDGGDNASEARFGEHDARRRLRRVCRRGHRNAHLRLPQCGRVVDAVAAHRHDVPRRLQLLDERELVFGQHAGIHASVLDVDARRYRRAGAYRPLDADLVRHRGSRCRCIAGHHHRAHAQLRQLLDQRRRVGPWRIAQADQPGQLQRAFRAKRHSEHPLTVLLEPTGFVGNRPLRCATGTVRHQSGDHRVRALRHHVHNAIRIPNRCRRPLL</sequence>
<feature type="compositionally biased region" description="Basic residues" evidence="1">
    <location>
        <begin position="1"/>
        <end position="11"/>
    </location>
</feature>
<proteinExistence type="predicted"/>
<protein>
    <submittedName>
        <fullName evidence="2">Uncharacterized protein</fullName>
    </submittedName>
</protein>
<comment type="caution">
    <text evidence="2">The sequence shown here is derived from an EMBL/GenBank/DDBJ whole genome shotgun (WGS) entry which is preliminary data.</text>
</comment>
<feature type="region of interest" description="Disordered" evidence="1">
    <location>
        <begin position="1"/>
        <end position="43"/>
    </location>
</feature>
<evidence type="ECO:0000313" key="2">
    <source>
        <dbReference type="EMBL" id="MPM68194.1"/>
    </source>
</evidence>
<accession>A0A645C2J4</accession>
<evidence type="ECO:0000256" key="1">
    <source>
        <dbReference type="SAM" id="MobiDB-lite"/>
    </source>
</evidence>
<reference evidence="2" key="1">
    <citation type="submission" date="2019-08" db="EMBL/GenBank/DDBJ databases">
        <authorList>
            <person name="Kucharzyk K."/>
            <person name="Murdoch R.W."/>
            <person name="Higgins S."/>
            <person name="Loffler F."/>
        </authorList>
    </citation>
    <scope>NUCLEOTIDE SEQUENCE</scope>
</reference>
<gene>
    <name evidence="2" type="ORF">SDC9_115125</name>
</gene>